<name>A0A8J1U7Q1_OWEFU</name>
<dbReference type="InterPro" id="IPR036397">
    <property type="entry name" value="RNaseH_sf"/>
</dbReference>
<feature type="compositionally biased region" description="Basic and acidic residues" evidence="7">
    <location>
        <begin position="66"/>
        <end position="75"/>
    </location>
</feature>
<dbReference type="Gene3D" id="3.30.420.10">
    <property type="entry name" value="Ribonuclease H-like superfamily/Ribonuclease H"/>
    <property type="match status" value="1"/>
</dbReference>
<gene>
    <name evidence="8" type="ORF">OFUS_LOCUS19822</name>
</gene>
<dbReference type="EMBL" id="CAIIXF020000009">
    <property type="protein sequence ID" value="CAH1795255.1"/>
    <property type="molecule type" value="Genomic_DNA"/>
</dbReference>
<keyword evidence="3" id="KW-0540">Nuclease</keyword>
<evidence type="ECO:0000256" key="2">
    <source>
        <dbReference type="ARBA" id="ARBA00006357"/>
    </source>
</evidence>
<comment type="caution">
    <text evidence="8">The sequence shown here is derived from an EMBL/GenBank/DDBJ whole genome shotgun (WGS) entry which is preliminary data.</text>
</comment>
<dbReference type="InterPro" id="IPR047021">
    <property type="entry name" value="REXO1/3/4-like"/>
</dbReference>
<evidence type="ECO:0000256" key="6">
    <source>
        <dbReference type="ARBA" id="ARBA00023242"/>
    </source>
</evidence>
<dbReference type="InterPro" id="IPR012337">
    <property type="entry name" value="RNaseH-like_sf"/>
</dbReference>
<dbReference type="CDD" id="cd06145">
    <property type="entry name" value="REX1_like"/>
    <property type="match status" value="1"/>
</dbReference>
<comment type="subcellular location">
    <subcellularLocation>
        <location evidence="1">Nucleus</location>
    </subcellularLocation>
</comment>
<dbReference type="Pfam" id="PF00929">
    <property type="entry name" value="RNase_T"/>
    <property type="match status" value="1"/>
</dbReference>
<comment type="similarity">
    <text evidence="2">Belongs to the REXO1/REXO3 family.</text>
</comment>
<evidence type="ECO:0000313" key="9">
    <source>
        <dbReference type="Proteomes" id="UP000749559"/>
    </source>
</evidence>
<dbReference type="SUPFAM" id="SSF53098">
    <property type="entry name" value="Ribonuclease H-like"/>
    <property type="match status" value="1"/>
</dbReference>
<keyword evidence="6" id="KW-0539">Nucleus</keyword>
<evidence type="ECO:0000256" key="5">
    <source>
        <dbReference type="ARBA" id="ARBA00022839"/>
    </source>
</evidence>
<evidence type="ECO:0000256" key="3">
    <source>
        <dbReference type="ARBA" id="ARBA00022722"/>
    </source>
</evidence>
<reference evidence="8" key="1">
    <citation type="submission" date="2022-03" db="EMBL/GenBank/DDBJ databases">
        <authorList>
            <person name="Martin C."/>
        </authorList>
    </citation>
    <scope>NUCLEOTIDE SEQUENCE</scope>
</reference>
<proteinExistence type="inferred from homology"/>
<keyword evidence="4" id="KW-0378">Hydrolase</keyword>
<dbReference type="InterPro" id="IPR034922">
    <property type="entry name" value="REX1-like_exo"/>
</dbReference>
<keyword evidence="5" id="KW-0269">Exonuclease</keyword>
<dbReference type="FunFam" id="3.30.420.10:FF:000019">
    <property type="entry name" value="RNA exonuclease NEF-sp"/>
    <property type="match status" value="1"/>
</dbReference>
<dbReference type="GO" id="GO:0003676">
    <property type="term" value="F:nucleic acid binding"/>
    <property type="evidence" value="ECO:0007669"/>
    <property type="project" value="InterPro"/>
</dbReference>
<evidence type="ECO:0000256" key="7">
    <source>
        <dbReference type="SAM" id="MobiDB-lite"/>
    </source>
</evidence>
<evidence type="ECO:0000256" key="1">
    <source>
        <dbReference type="ARBA" id="ARBA00004123"/>
    </source>
</evidence>
<feature type="region of interest" description="Disordered" evidence="7">
    <location>
        <begin position="24"/>
        <end position="90"/>
    </location>
</feature>
<feature type="compositionally biased region" description="Basic and acidic residues" evidence="7">
    <location>
        <begin position="25"/>
        <end position="44"/>
    </location>
</feature>
<dbReference type="GO" id="GO:0005634">
    <property type="term" value="C:nucleus"/>
    <property type="evidence" value="ECO:0007669"/>
    <property type="project" value="UniProtKB-SubCell"/>
</dbReference>
<accession>A0A8J1U7Q1</accession>
<dbReference type="AlphaFoldDB" id="A0A8J1U7Q1"/>
<dbReference type="PANTHER" id="PTHR12801">
    <property type="entry name" value="RNA EXONUCLEASE REXO1 / RECO3 FAMILY MEMBER-RELATED"/>
    <property type="match status" value="1"/>
</dbReference>
<keyword evidence="9" id="KW-1185">Reference proteome</keyword>
<dbReference type="OrthoDB" id="206335at2759"/>
<sequence>MSTRKKMRVENKKRKLAAFLEIAQENDKTRQEKVKGIENIRNEEISSDSSADDEQADNIASIDSTTEVKKPKLETVTEEELQKQPMNDDEFKALRAKLKERPRKDEQPIDDSSIEIKKARIEPDSVTKERLKDQKNDDELKALRIKLKARQKASMQRPKIYLTPAEMRPIFGGIPAEVDIPLYVGDIQHLVTETVIAEYSSYKPRWCKLLRPNKVKHTAVICVSGLSMDDYKKHEECFKKTNSLFSMKSEVLNPSLYGNTVTEEMFMFPKSNRLLAKQNLKKFKYTGNDVKSADTPGAMKQCLAEGDAFPRTSLLLSHVEMAEENIPLPTDANKVRMYKYTNEKYEPCVDTSPLFGIDCEMCRTKAGQEVTRVSVVNEKLETVYDTLVKPFNRIIDYVTRYSGITKKMLDPVTIRLSDVQRKIQEILPADAILCGQSISSDLHAIKMFHPYIIDTSVIYNLSGFRRRKTGLKRLAGHFLGRDIQGNSDGHNSIEDSSATLQLVLLKLKHDPTFGDVIQGGNIAPLKTISEEEPSYKTLKPDDDNNEGNASEECDTSDPNDSDTNLSEAQTKELMEKQVNFFKTFKSRPRCNLFDIIGKQNKTALLIDEPNSTVAFMQDNCTIVECQTDKTRVQSFLEKHPNFNLSWLNLHNCERETKTEDERQSLFKKVDKRINQVHKVIPECTALIVVFAGRAVDDTLLNGGVLVKVT</sequence>
<dbReference type="Proteomes" id="UP000749559">
    <property type="component" value="Unassembled WGS sequence"/>
</dbReference>
<feature type="compositionally biased region" description="Acidic residues" evidence="7">
    <location>
        <begin position="543"/>
        <end position="560"/>
    </location>
</feature>
<organism evidence="8 9">
    <name type="scientific">Owenia fusiformis</name>
    <name type="common">Polychaete worm</name>
    <dbReference type="NCBI Taxonomy" id="6347"/>
    <lineage>
        <taxon>Eukaryota</taxon>
        <taxon>Metazoa</taxon>
        <taxon>Spiralia</taxon>
        <taxon>Lophotrochozoa</taxon>
        <taxon>Annelida</taxon>
        <taxon>Polychaeta</taxon>
        <taxon>Sedentaria</taxon>
        <taxon>Canalipalpata</taxon>
        <taxon>Sabellida</taxon>
        <taxon>Oweniida</taxon>
        <taxon>Oweniidae</taxon>
        <taxon>Owenia</taxon>
    </lineage>
</organism>
<dbReference type="GO" id="GO:0004527">
    <property type="term" value="F:exonuclease activity"/>
    <property type="evidence" value="ECO:0007669"/>
    <property type="project" value="UniProtKB-KW"/>
</dbReference>
<dbReference type="PANTHER" id="PTHR12801:SF82">
    <property type="entry name" value="RNA EXONUCLEASE 5"/>
    <property type="match status" value="1"/>
</dbReference>
<evidence type="ECO:0000313" key="8">
    <source>
        <dbReference type="EMBL" id="CAH1795255.1"/>
    </source>
</evidence>
<dbReference type="SMART" id="SM00479">
    <property type="entry name" value="EXOIII"/>
    <property type="match status" value="1"/>
</dbReference>
<evidence type="ECO:0000256" key="4">
    <source>
        <dbReference type="ARBA" id="ARBA00022801"/>
    </source>
</evidence>
<feature type="region of interest" description="Disordered" evidence="7">
    <location>
        <begin position="529"/>
        <end position="564"/>
    </location>
</feature>
<dbReference type="InterPro" id="IPR013520">
    <property type="entry name" value="Ribonucl_H"/>
</dbReference>
<protein>
    <submittedName>
        <fullName evidence="8">Uncharacterized protein</fullName>
    </submittedName>
</protein>